<proteinExistence type="predicted"/>
<sequence length="41" mass="4962">MSKISERSNPLLNLFSSIYFPYCASWCWIFKIRYFIFTSSN</sequence>
<protein>
    <submittedName>
        <fullName evidence="2">Uncharacterized protein</fullName>
    </submittedName>
</protein>
<name>A0A8S5UM58_9CAUD</name>
<reference evidence="2" key="1">
    <citation type="journal article" date="2021" name="Proc. Natl. Acad. Sci. U.S.A.">
        <title>A Catalog of Tens of Thousands of Viruses from Human Metagenomes Reveals Hidden Associations with Chronic Diseases.</title>
        <authorList>
            <person name="Tisza M.J."/>
            <person name="Buck C.B."/>
        </authorList>
    </citation>
    <scope>NUCLEOTIDE SEQUENCE</scope>
    <source>
        <strain evidence="2">CtCo31</strain>
    </source>
</reference>
<dbReference type="EMBL" id="BK016109">
    <property type="protein sequence ID" value="DAF95565.1"/>
    <property type="molecule type" value="Genomic_DNA"/>
</dbReference>
<keyword evidence="1" id="KW-0812">Transmembrane</keyword>
<keyword evidence="1" id="KW-1133">Transmembrane helix</keyword>
<accession>A0A8S5UM58</accession>
<feature type="transmembrane region" description="Helical" evidence="1">
    <location>
        <begin position="12"/>
        <end position="36"/>
    </location>
</feature>
<evidence type="ECO:0000313" key="2">
    <source>
        <dbReference type="EMBL" id="DAF95565.1"/>
    </source>
</evidence>
<evidence type="ECO:0000256" key="1">
    <source>
        <dbReference type="SAM" id="Phobius"/>
    </source>
</evidence>
<keyword evidence="1" id="KW-0472">Membrane</keyword>
<organism evidence="2">
    <name type="scientific">Myoviridae sp. ctCo31</name>
    <dbReference type="NCBI Taxonomy" id="2825053"/>
    <lineage>
        <taxon>Viruses</taxon>
        <taxon>Duplodnaviria</taxon>
        <taxon>Heunggongvirae</taxon>
        <taxon>Uroviricota</taxon>
        <taxon>Caudoviricetes</taxon>
    </lineage>
</organism>